<keyword evidence="4" id="KW-0998">Cell outer membrane</keyword>
<dbReference type="Gene3D" id="1.25.40.390">
    <property type="match status" value="1"/>
</dbReference>
<dbReference type="InterPro" id="IPR033985">
    <property type="entry name" value="SusD-like_N"/>
</dbReference>
<name>A0A0F9T4N1_9ZZZZ</name>
<keyword evidence="2" id="KW-0732">Signal</keyword>
<dbReference type="EMBL" id="LAZR01001960">
    <property type="protein sequence ID" value="KKN36518.1"/>
    <property type="molecule type" value="Genomic_DNA"/>
</dbReference>
<evidence type="ECO:0000256" key="2">
    <source>
        <dbReference type="ARBA" id="ARBA00022729"/>
    </source>
</evidence>
<proteinExistence type="predicted"/>
<organism evidence="7">
    <name type="scientific">marine sediment metagenome</name>
    <dbReference type="NCBI Taxonomy" id="412755"/>
    <lineage>
        <taxon>unclassified sequences</taxon>
        <taxon>metagenomes</taxon>
        <taxon>ecological metagenomes</taxon>
    </lineage>
</organism>
<evidence type="ECO:0000259" key="6">
    <source>
        <dbReference type="Pfam" id="PF14322"/>
    </source>
</evidence>
<evidence type="ECO:0000259" key="5">
    <source>
        <dbReference type="Pfam" id="PF07980"/>
    </source>
</evidence>
<evidence type="ECO:0000256" key="4">
    <source>
        <dbReference type="ARBA" id="ARBA00023237"/>
    </source>
</evidence>
<accession>A0A0F9T4N1</accession>
<keyword evidence="3" id="KW-0472">Membrane</keyword>
<feature type="domain" description="SusD-like N-terminal" evidence="6">
    <location>
        <begin position="25"/>
        <end position="214"/>
    </location>
</feature>
<dbReference type="Pfam" id="PF14322">
    <property type="entry name" value="SusD-like_3"/>
    <property type="match status" value="1"/>
</dbReference>
<comment type="caution">
    <text evidence="7">The sequence shown here is derived from an EMBL/GenBank/DDBJ whole genome shotgun (WGS) entry which is preliminary data.</text>
</comment>
<dbReference type="InterPro" id="IPR012944">
    <property type="entry name" value="SusD_RagB_dom"/>
</dbReference>
<protein>
    <recommendedName>
        <fullName evidence="8">RagB/SusD domain-containing protein</fullName>
    </recommendedName>
</protein>
<evidence type="ECO:0000256" key="1">
    <source>
        <dbReference type="ARBA" id="ARBA00004442"/>
    </source>
</evidence>
<dbReference type="AlphaFoldDB" id="A0A0F9T4N1"/>
<feature type="domain" description="RagB/SusD" evidence="5">
    <location>
        <begin position="293"/>
        <end position="627"/>
    </location>
</feature>
<dbReference type="GO" id="GO:0009279">
    <property type="term" value="C:cell outer membrane"/>
    <property type="evidence" value="ECO:0007669"/>
    <property type="project" value="UniProtKB-SubCell"/>
</dbReference>
<dbReference type="SUPFAM" id="SSF48452">
    <property type="entry name" value="TPR-like"/>
    <property type="match status" value="1"/>
</dbReference>
<reference evidence="7" key="1">
    <citation type="journal article" date="2015" name="Nature">
        <title>Complex archaea that bridge the gap between prokaryotes and eukaryotes.</title>
        <authorList>
            <person name="Spang A."/>
            <person name="Saw J.H."/>
            <person name="Jorgensen S.L."/>
            <person name="Zaremba-Niedzwiedzka K."/>
            <person name="Martijn J."/>
            <person name="Lind A.E."/>
            <person name="van Eijk R."/>
            <person name="Schleper C."/>
            <person name="Guy L."/>
            <person name="Ettema T.J."/>
        </authorList>
    </citation>
    <scope>NUCLEOTIDE SEQUENCE</scope>
</reference>
<evidence type="ECO:0000256" key="3">
    <source>
        <dbReference type="ARBA" id="ARBA00023136"/>
    </source>
</evidence>
<dbReference type="PROSITE" id="PS51257">
    <property type="entry name" value="PROKAR_LIPOPROTEIN"/>
    <property type="match status" value="1"/>
</dbReference>
<dbReference type="Pfam" id="PF07980">
    <property type="entry name" value="SusD_RagB"/>
    <property type="match status" value="1"/>
</dbReference>
<gene>
    <name evidence="7" type="ORF">LCGC14_0772780</name>
</gene>
<dbReference type="InterPro" id="IPR011990">
    <property type="entry name" value="TPR-like_helical_dom_sf"/>
</dbReference>
<evidence type="ECO:0000313" key="7">
    <source>
        <dbReference type="EMBL" id="KKN36518.1"/>
    </source>
</evidence>
<comment type="subcellular location">
    <subcellularLocation>
        <location evidence="1">Cell outer membrane</location>
    </subcellularLocation>
</comment>
<evidence type="ECO:0008006" key="8">
    <source>
        <dbReference type="Google" id="ProtNLM"/>
    </source>
</evidence>
<sequence length="629" mass="70311">MKKFTYILLLTAALAFTGCDSDEEFLDRPPAEVLTEEQLFSDQAAILSVLGDLYDRYYDFGTVQDWSTLANFNVSFWSENGRYGEFQNDGWPNNLGSTWDYGYIREINLFLERAEASTTLDDQTKARFTAEARFLRVSYYFELVKRMGGVPLVLETLEYDFSGDASYLQRPRETEAAVYDFIITESNALADILPSDPTTKSRATRGAVLALQTRAAIYAASIAKYGATTPLVSLPGGEVGIPASRAEGYYQQALTSAQSIIDGTAGEYSLYQKKPDLSDNFASIFYDKSANPEAIFVEDFLLANKAHYFTGANQPRFGAEEEEGGRINPSLQFVQSFELLNGTYAPLPVEDASGDKILYEARDSLFNGRDARLQGTVMVPGSSFKGLENDIWAGVQLADGTIISGEVRGQQKEVPGTTGQQQVVGFDGPINGVEHTAQTGFYIRKYQDPKIGSGRRGTQSDVWFIRYRFAEVLLNAAEAAFELGQPELAAGYLNQVRERAGITVPLTAAEVDFDRIVHERYVELAFEGLYFFDLRRWRLGHIIFDGVEITEDQVTQNIGSATKRQTQPWGVWPYKYIEPGSPDDGKWIFEIVKPDRVTGADRFRFGNYYSEIAQDILTNNPLLVRNPNQ</sequence>